<evidence type="ECO:0000256" key="2">
    <source>
        <dbReference type="ARBA" id="ARBA00022801"/>
    </source>
</evidence>
<evidence type="ECO:0000256" key="1">
    <source>
        <dbReference type="ARBA" id="ARBA00022723"/>
    </source>
</evidence>
<sequence length="421" mass="48254">MKWRVPRPIMKMARSMAGRPIDDIREAIGMKYPPKERYSYIRDAALDTAGYMSLCERYNVDKRLQEVVIDMRDEYMYRSLWRLASRYKRVAAVVGENHIDGVERRWKMKVESSTWSKNMRRFKFEEAGVFKQWLLMELLKQYLFMGDYVDRGYNSVETLELLLLLKFRYPTRITLLRGNHESRQITQVYGFYDECIRKFGNATVWRVAMDLFDHLPLAAIAYDVFAVHGGLSPDLGDVDQIRLLQRVQEVPPQGPLADLVWSDPDDSVKGWQLNPRGAGLVFGADPTRQFLHQNGLRLVARAHQLVQEGYKFMFPASEDPNVISPGPKPRPSSCVIPPVPVNPLDHHTPIPSSNRSGGSSGIRIGSRCMLVNVWSAPNYCYRCGNIASVLTLYPDGSRQAKLFKEVPMSGSPLRDIVPYFL</sequence>
<evidence type="ECO:0000256" key="3">
    <source>
        <dbReference type="ARBA" id="ARBA00023211"/>
    </source>
</evidence>
<organism evidence="6 7">
    <name type="scientific">Perkinsus olseni</name>
    <name type="common">Perkinsus atlanticus</name>
    <dbReference type="NCBI Taxonomy" id="32597"/>
    <lineage>
        <taxon>Eukaryota</taxon>
        <taxon>Sar</taxon>
        <taxon>Alveolata</taxon>
        <taxon>Perkinsozoa</taxon>
        <taxon>Perkinsea</taxon>
        <taxon>Perkinsida</taxon>
        <taxon>Perkinsidae</taxon>
        <taxon>Perkinsus</taxon>
    </lineage>
</organism>
<dbReference type="InterPro" id="IPR006186">
    <property type="entry name" value="Ser/Thr-sp_prot-phosphatase"/>
</dbReference>
<keyword evidence="3" id="KW-0464">Manganese</keyword>
<evidence type="ECO:0000313" key="7">
    <source>
        <dbReference type="Proteomes" id="UP000574390"/>
    </source>
</evidence>
<keyword evidence="1" id="KW-0479">Metal-binding</keyword>
<reference evidence="6 7" key="1">
    <citation type="submission" date="2020-04" db="EMBL/GenBank/DDBJ databases">
        <title>Perkinsus olseni comparative genomics.</title>
        <authorList>
            <person name="Bogema D.R."/>
        </authorList>
    </citation>
    <scope>NUCLEOTIDE SEQUENCE [LARGE SCALE GENOMIC DNA]</scope>
    <source>
        <strain evidence="6">ATCC PRA-205</strain>
    </source>
</reference>
<dbReference type="AlphaFoldDB" id="A0A7J6SRQ6"/>
<evidence type="ECO:0000313" key="6">
    <source>
        <dbReference type="EMBL" id="KAF4734866.1"/>
    </source>
</evidence>
<dbReference type="PANTHER" id="PTHR45619">
    <property type="entry name" value="SERINE/THREONINE-PROTEIN PHOSPHATASE PP2A-RELATED"/>
    <property type="match status" value="1"/>
</dbReference>
<dbReference type="Gene3D" id="3.60.21.10">
    <property type="match status" value="1"/>
</dbReference>
<dbReference type="InterPro" id="IPR047129">
    <property type="entry name" value="PPA2-like"/>
</dbReference>
<dbReference type="EMBL" id="JABANM010013115">
    <property type="protein sequence ID" value="KAF4734866.1"/>
    <property type="molecule type" value="Genomic_DNA"/>
</dbReference>
<comment type="catalytic activity">
    <reaction evidence="4">
        <text>O-phospho-L-threonyl-[protein] + H2O = L-threonyl-[protein] + phosphate</text>
        <dbReference type="Rhea" id="RHEA:47004"/>
        <dbReference type="Rhea" id="RHEA-COMP:11060"/>
        <dbReference type="Rhea" id="RHEA-COMP:11605"/>
        <dbReference type="ChEBI" id="CHEBI:15377"/>
        <dbReference type="ChEBI" id="CHEBI:30013"/>
        <dbReference type="ChEBI" id="CHEBI:43474"/>
        <dbReference type="ChEBI" id="CHEBI:61977"/>
        <dbReference type="EC" id="3.1.3.16"/>
    </reaction>
</comment>
<feature type="domain" description="Serine/threonine specific protein phosphatases" evidence="5">
    <location>
        <begin position="176"/>
        <end position="181"/>
    </location>
</feature>
<dbReference type="Pfam" id="PF00149">
    <property type="entry name" value="Metallophos"/>
    <property type="match status" value="1"/>
</dbReference>
<comment type="caution">
    <text evidence="6">The sequence shown here is derived from an EMBL/GenBank/DDBJ whole genome shotgun (WGS) entry which is preliminary data.</text>
</comment>
<dbReference type="GO" id="GO:0046872">
    <property type="term" value="F:metal ion binding"/>
    <property type="evidence" value="ECO:0007669"/>
    <property type="project" value="UniProtKB-KW"/>
</dbReference>
<gene>
    <name evidence="6" type="primary">MTG1_6</name>
    <name evidence="6" type="ORF">FOZ62_029858</name>
</gene>
<dbReference type="PROSITE" id="PS00125">
    <property type="entry name" value="SER_THR_PHOSPHATASE"/>
    <property type="match status" value="1"/>
</dbReference>
<proteinExistence type="inferred from homology"/>
<accession>A0A7J6SRQ6</accession>
<dbReference type="InterPro" id="IPR004843">
    <property type="entry name" value="Calcineurin-like_PHP"/>
</dbReference>
<evidence type="ECO:0000259" key="5">
    <source>
        <dbReference type="PROSITE" id="PS00125"/>
    </source>
</evidence>
<keyword evidence="2 4" id="KW-0378">Hydrolase</keyword>
<dbReference type="SUPFAM" id="SSF56300">
    <property type="entry name" value="Metallo-dependent phosphatases"/>
    <property type="match status" value="1"/>
</dbReference>
<dbReference type="InterPro" id="IPR029052">
    <property type="entry name" value="Metallo-depent_PP-like"/>
</dbReference>
<evidence type="ECO:0000256" key="4">
    <source>
        <dbReference type="RuleBase" id="RU004273"/>
    </source>
</evidence>
<protein>
    <recommendedName>
        <fullName evidence="4">Serine/threonine-protein phosphatase</fullName>
        <ecNumber evidence="4">3.1.3.16</ecNumber>
    </recommendedName>
</protein>
<dbReference type="GO" id="GO:0004722">
    <property type="term" value="F:protein serine/threonine phosphatase activity"/>
    <property type="evidence" value="ECO:0007669"/>
    <property type="project" value="UniProtKB-EC"/>
</dbReference>
<name>A0A7J6SRQ6_PEROL</name>
<dbReference type="Proteomes" id="UP000574390">
    <property type="component" value="Unassembled WGS sequence"/>
</dbReference>
<dbReference type="SMART" id="SM00156">
    <property type="entry name" value="PP2Ac"/>
    <property type="match status" value="1"/>
</dbReference>
<comment type="similarity">
    <text evidence="4">Belongs to the PPP phosphatase family.</text>
</comment>
<dbReference type="PRINTS" id="PR00114">
    <property type="entry name" value="STPHPHTASE"/>
</dbReference>
<dbReference type="EC" id="3.1.3.16" evidence="4"/>